<dbReference type="AlphaFoldDB" id="A0AAQ3L382"/>
<proteinExistence type="predicted"/>
<name>A0AAQ3L382_9LILI</name>
<evidence type="ECO:0000313" key="1">
    <source>
        <dbReference type="EMBL" id="WOL18277.1"/>
    </source>
</evidence>
<accession>A0AAQ3L382</accession>
<protein>
    <submittedName>
        <fullName evidence="1">Uncharacterized protein</fullName>
    </submittedName>
</protein>
<sequence>MGIFRRIASFLGLTPEEEDEEAAAAADARHSVSGGRTGASRGVGVHFPVAAERPNLGPVVIPCDPSEGGVQTQDMHTLRISLEIQIFCSILTRKREHSIYSLILVLNLGFKWYTRRLRIDEDGDVADEFLGEVITEKPTTDSQIVVLPKLEVNYDTRPTALAMRNQVIVADGNIRQSIECQGSLQWV</sequence>
<organism evidence="1 2">
    <name type="scientific">Canna indica</name>
    <name type="common">Indian-shot</name>
    <dbReference type="NCBI Taxonomy" id="4628"/>
    <lineage>
        <taxon>Eukaryota</taxon>
        <taxon>Viridiplantae</taxon>
        <taxon>Streptophyta</taxon>
        <taxon>Embryophyta</taxon>
        <taxon>Tracheophyta</taxon>
        <taxon>Spermatophyta</taxon>
        <taxon>Magnoliopsida</taxon>
        <taxon>Liliopsida</taxon>
        <taxon>Zingiberales</taxon>
        <taxon>Cannaceae</taxon>
        <taxon>Canna</taxon>
    </lineage>
</organism>
<keyword evidence="2" id="KW-1185">Reference proteome</keyword>
<gene>
    <name evidence="1" type="ORF">Cni_G27070</name>
</gene>
<dbReference type="Proteomes" id="UP001327560">
    <property type="component" value="Chromosome 8"/>
</dbReference>
<reference evidence="1 2" key="1">
    <citation type="submission" date="2023-10" db="EMBL/GenBank/DDBJ databases">
        <title>Chromosome-scale genome assembly provides insights into flower coloration mechanisms of Canna indica.</title>
        <authorList>
            <person name="Li C."/>
        </authorList>
    </citation>
    <scope>NUCLEOTIDE SEQUENCE [LARGE SCALE GENOMIC DNA]</scope>
    <source>
        <tissue evidence="1">Flower</tissue>
    </source>
</reference>
<dbReference type="PANTHER" id="PTHR35750">
    <property type="entry name" value="PHOSPHOLIPID HYDROPEROXIDE GLUTATHIONE PEROXIDASE"/>
    <property type="match status" value="1"/>
</dbReference>
<dbReference type="PANTHER" id="PTHR35750:SF1">
    <property type="entry name" value="PHOSPHOLIPID HYDROPEROXIDE GLUTATHIONE PEROXIDASE"/>
    <property type="match status" value="1"/>
</dbReference>
<dbReference type="EMBL" id="CP136897">
    <property type="protein sequence ID" value="WOL18277.1"/>
    <property type="molecule type" value="Genomic_DNA"/>
</dbReference>
<evidence type="ECO:0000313" key="2">
    <source>
        <dbReference type="Proteomes" id="UP001327560"/>
    </source>
</evidence>